<protein>
    <submittedName>
        <fullName evidence="12">RIB43A-like with coiled-coils protein 2</fullName>
    </submittedName>
</protein>
<comment type="subcellular location">
    <subcellularLocation>
        <location evidence="1">Cytoplasm</location>
        <location evidence="1">Cytoskeleton</location>
        <location evidence="1">Flagellum axoneme</location>
    </subcellularLocation>
</comment>
<keyword evidence="6" id="KW-0969">Cilium</keyword>
<evidence type="ECO:0000256" key="4">
    <source>
        <dbReference type="ARBA" id="ARBA00022846"/>
    </source>
</evidence>
<evidence type="ECO:0000256" key="9">
    <source>
        <dbReference type="ARBA" id="ARBA00046435"/>
    </source>
</evidence>
<comment type="subunit">
    <text evidence="9">Microtubule inner protein component of sperm flagellar doublet microtubules.</text>
</comment>
<keyword evidence="3" id="KW-0963">Cytoplasm</keyword>
<keyword evidence="8" id="KW-0966">Cell projection</keyword>
<dbReference type="PANTHER" id="PTHR14517">
    <property type="entry name" value="RIB43A-RELATED"/>
    <property type="match status" value="1"/>
</dbReference>
<dbReference type="Proteomes" id="UP001174136">
    <property type="component" value="Unassembled WGS sequence"/>
</dbReference>
<reference evidence="12" key="1">
    <citation type="journal article" date="2023" name="Front. Mar. Sci.">
        <title>A new Merluccius polli reference genome to investigate the effects of global change in West African waters.</title>
        <authorList>
            <person name="Mateo J.L."/>
            <person name="Blanco-Fernandez C."/>
            <person name="Garcia-Vazquez E."/>
            <person name="Machado-Schiaffino G."/>
        </authorList>
    </citation>
    <scope>NUCLEOTIDE SEQUENCE</scope>
    <source>
        <strain evidence="12">C29</strain>
        <tissue evidence="12">Fin</tissue>
    </source>
</reference>
<feature type="coiled-coil region" evidence="10">
    <location>
        <begin position="233"/>
        <end position="316"/>
    </location>
</feature>
<evidence type="ECO:0000256" key="7">
    <source>
        <dbReference type="ARBA" id="ARBA00023212"/>
    </source>
</evidence>
<dbReference type="PANTHER" id="PTHR14517:SF10">
    <property type="entry name" value="RIB43A-LIKE WITH COILED-COILS PROTEIN 2"/>
    <property type="match status" value="1"/>
</dbReference>
<evidence type="ECO:0000256" key="10">
    <source>
        <dbReference type="SAM" id="Coils"/>
    </source>
</evidence>
<feature type="compositionally biased region" description="Basic and acidic residues" evidence="11">
    <location>
        <begin position="207"/>
        <end position="216"/>
    </location>
</feature>
<evidence type="ECO:0000256" key="3">
    <source>
        <dbReference type="ARBA" id="ARBA00022490"/>
    </source>
</evidence>
<dbReference type="EMBL" id="JAOPHQ010000303">
    <property type="protein sequence ID" value="KAK0155117.1"/>
    <property type="molecule type" value="Genomic_DNA"/>
</dbReference>
<gene>
    <name evidence="12" type="primary">RIBC2</name>
    <name evidence="12" type="ORF">N1851_002563</name>
</gene>
<dbReference type="AlphaFoldDB" id="A0AA47NBQ9"/>
<accession>A0AA47NBQ9</accession>
<evidence type="ECO:0000313" key="13">
    <source>
        <dbReference type="Proteomes" id="UP001174136"/>
    </source>
</evidence>
<keyword evidence="5 10" id="KW-0175">Coiled coil</keyword>
<feature type="region of interest" description="Disordered" evidence="11">
    <location>
        <begin position="196"/>
        <end position="216"/>
    </location>
</feature>
<dbReference type="InterPro" id="IPR008805">
    <property type="entry name" value="RIB43A"/>
</dbReference>
<dbReference type="Pfam" id="PF05914">
    <property type="entry name" value="RIB43A"/>
    <property type="match status" value="2"/>
</dbReference>
<feature type="compositionally biased region" description="Basic and acidic residues" evidence="11">
    <location>
        <begin position="7"/>
        <end position="19"/>
    </location>
</feature>
<evidence type="ECO:0000256" key="1">
    <source>
        <dbReference type="ARBA" id="ARBA00004611"/>
    </source>
</evidence>
<evidence type="ECO:0000313" key="12">
    <source>
        <dbReference type="EMBL" id="KAK0155117.1"/>
    </source>
</evidence>
<evidence type="ECO:0000256" key="11">
    <source>
        <dbReference type="SAM" id="MobiDB-lite"/>
    </source>
</evidence>
<evidence type="ECO:0000256" key="5">
    <source>
        <dbReference type="ARBA" id="ARBA00023054"/>
    </source>
</evidence>
<keyword evidence="13" id="KW-1185">Reference proteome</keyword>
<proteinExistence type="inferred from homology"/>
<organism evidence="12 13">
    <name type="scientific">Merluccius polli</name>
    <name type="common">Benguela hake</name>
    <name type="synonym">Merluccius cadenati</name>
    <dbReference type="NCBI Taxonomy" id="89951"/>
    <lineage>
        <taxon>Eukaryota</taxon>
        <taxon>Metazoa</taxon>
        <taxon>Chordata</taxon>
        <taxon>Craniata</taxon>
        <taxon>Vertebrata</taxon>
        <taxon>Euteleostomi</taxon>
        <taxon>Actinopterygii</taxon>
        <taxon>Neopterygii</taxon>
        <taxon>Teleostei</taxon>
        <taxon>Neoteleostei</taxon>
        <taxon>Acanthomorphata</taxon>
        <taxon>Zeiogadaria</taxon>
        <taxon>Gadariae</taxon>
        <taxon>Gadiformes</taxon>
        <taxon>Gadoidei</taxon>
        <taxon>Merlucciidae</taxon>
        <taxon>Merluccius</taxon>
    </lineage>
</organism>
<evidence type="ECO:0000256" key="8">
    <source>
        <dbReference type="ARBA" id="ARBA00023273"/>
    </source>
</evidence>
<comment type="similarity">
    <text evidence="2">Belongs to the RIB43A family.</text>
</comment>
<name>A0AA47NBQ9_MERPO</name>
<evidence type="ECO:0000256" key="2">
    <source>
        <dbReference type="ARBA" id="ARBA00006875"/>
    </source>
</evidence>
<keyword evidence="4" id="KW-0282">Flagellum</keyword>
<feature type="region of interest" description="Disordered" evidence="11">
    <location>
        <begin position="1"/>
        <end position="26"/>
    </location>
</feature>
<keyword evidence="7" id="KW-0206">Cytoskeleton</keyword>
<sequence>MFNADMMSDRTANREETLRRKAGAVGVDPAALRHQVEENGDKVESEKSSFNTFAADMVRNDKVACLLGSRKLKEERILQQTLDDYRHRFQQPQHRRERDLQAPGAAGLQVTLPGLLGEDPGRGARLQRQKEQLREWSRQQQQELEAARRQQTVADEHYNQSRINVDSKTVQLHEVEQATKKALAHATKDYNLAMAAENRERRRRAREKNEDDKHQADVLNHLQADRELEASQNTALQAVRQRINCNLDQVEEKRRTQWEKQLEEEQQERLRLGSVRSAVLLERQQSQTNRMQRQELDHTNAQLAQAQRQQKKALEKEFVGGFEDSFFAKFNTGRR</sequence>
<comment type="caution">
    <text evidence="12">The sequence shown here is derived from an EMBL/GenBank/DDBJ whole genome shotgun (WGS) entry which is preliminary data.</text>
</comment>
<evidence type="ECO:0000256" key="6">
    <source>
        <dbReference type="ARBA" id="ARBA00023069"/>
    </source>
</evidence>